<dbReference type="AlphaFoldDB" id="A0A2U3DBP2"/>
<evidence type="ECO:0000313" key="5">
    <source>
        <dbReference type="Proteomes" id="UP000245380"/>
    </source>
</evidence>
<dbReference type="RefSeq" id="WP_219930605.1">
    <property type="nucleotide sequence ID" value="NZ_MPDK01000002.1"/>
</dbReference>
<name>A0A2U3DBP2_SULT2</name>
<gene>
    <name evidence="4" type="ORF">BM613_00940</name>
</gene>
<dbReference type="Gene3D" id="3.40.50.720">
    <property type="entry name" value="NAD(P)-binding Rossmann-like Domain"/>
    <property type="match status" value="1"/>
</dbReference>
<accession>A0A2U3DBP2</accession>
<dbReference type="InterPro" id="IPR002347">
    <property type="entry name" value="SDR_fam"/>
</dbReference>
<dbReference type="PANTHER" id="PTHR42901">
    <property type="entry name" value="ALCOHOL DEHYDROGENASE"/>
    <property type="match status" value="1"/>
</dbReference>
<dbReference type="GO" id="GO:0016616">
    <property type="term" value="F:oxidoreductase activity, acting on the CH-OH group of donors, NAD or NADP as acceptor"/>
    <property type="evidence" value="ECO:0007669"/>
    <property type="project" value="UniProtKB-ARBA"/>
</dbReference>
<evidence type="ECO:0000256" key="1">
    <source>
        <dbReference type="ARBA" id="ARBA00006484"/>
    </source>
</evidence>
<protein>
    <submittedName>
        <fullName evidence="4">NAD(P)-dependent oxidoreductase</fullName>
    </submittedName>
</protein>
<evidence type="ECO:0000313" key="4">
    <source>
        <dbReference type="EMBL" id="PWI58696.1"/>
    </source>
</evidence>
<evidence type="ECO:0000256" key="2">
    <source>
        <dbReference type="ARBA" id="ARBA00023002"/>
    </source>
</evidence>
<dbReference type="EMBL" id="MPDK01000002">
    <property type="protein sequence ID" value="PWI58696.1"/>
    <property type="molecule type" value="Genomic_DNA"/>
</dbReference>
<keyword evidence="5" id="KW-1185">Reference proteome</keyword>
<comment type="caution">
    <text evidence="4">The sequence shown here is derived from an EMBL/GenBank/DDBJ whole genome shotgun (WGS) entry which is preliminary data.</text>
</comment>
<dbReference type="PRINTS" id="PR00080">
    <property type="entry name" value="SDRFAMILY"/>
</dbReference>
<comment type="similarity">
    <text evidence="1 3">Belongs to the short-chain dehydrogenases/reductases (SDR) family.</text>
</comment>
<dbReference type="InterPro" id="IPR036291">
    <property type="entry name" value="NAD(P)-bd_dom_sf"/>
</dbReference>
<dbReference type="PANTHER" id="PTHR42901:SF1">
    <property type="entry name" value="ALCOHOL DEHYDROGENASE"/>
    <property type="match status" value="1"/>
</dbReference>
<keyword evidence="2" id="KW-0560">Oxidoreductase</keyword>
<sequence>MKKVAMITGASGGIGKATALQLADAGFDLALGARNLEKLAEVAKIARDKGADVYMNALDVRNLESATQFVDEAKEHFGHIDILVNNAGLALGTTKIAEQTDETEWQTMIDTNVMGLLRMTRLVVPLMIENGYGHVVNLGSTAGHDAYAGGSVYCATKFGERAISTALRHELLGYPIRVTSVDPGMVETDFSVVRYQGDKQKAEQVYEGMIPLTAEDIADIIVFAVTRKPHVDLDTIIVRPTDQAGNGLVHRRQK</sequence>
<dbReference type="Pfam" id="PF00106">
    <property type="entry name" value="adh_short"/>
    <property type="match status" value="1"/>
</dbReference>
<evidence type="ECO:0000256" key="3">
    <source>
        <dbReference type="RuleBase" id="RU000363"/>
    </source>
</evidence>
<dbReference type="SUPFAM" id="SSF51735">
    <property type="entry name" value="NAD(P)-binding Rossmann-fold domains"/>
    <property type="match status" value="1"/>
</dbReference>
<proteinExistence type="inferred from homology"/>
<reference evidence="4 5" key="1">
    <citation type="submission" date="2016-11" db="EMBL/GenBank/DDBJ databases">
        <title>Comparative genomics of Acidibacillus ferroxidans species.</title>
        <authorList>
            <person name="Oliveira G."/>
            <person name="Nunes G."/>
            <person name="Oliveira R."/>
            <person name="Araujo F."/>
            <person name="Salim A."/>
            <person name="Scholte L."/>
            <person name="Morais D."/>
            <person name="Nancucheo I."/>
            <person name="Johnson D.B."/>
            <person name="Grail B."/>
            <person name="Bittencourt J."/>
            <person name="Valadares R."/>
        </authorList>
    </citation>
    <scope>NUCLEOTIDE SEQUENCE [LARGE SCALE GENOMIC DNA]</scope>
    <source>
        <strain evidence="4 5">Y002</strain>
    </source>
</reference>
<dbReference type="PRINTS" id="PR00081">
    <property type="entry name" value="GDHRDH"/>
</dbReference>
<dbReference type="Proteomes" id="UP000245380">
    <property type="component" value="Unassembled WGS sequence"/>
</dbReference>
<organism evidence="4 5">
    <name type="scientific">Sulfoacidibacillus thermotolerans</name>
    <name type="common">Acidibacillus sulfuroxidans</name>
    <dbReference type="NCBI Taxonomy" id="1765684"/>
    <lineage>
        <taxon>Bacteria</taxon>
        <taxon>Bacillati</taxon>
        <taxon>Bacillota</taxon>
        <taxon>Bacilli</taxon>
        <taxon>Bacillales</taxon>
        <taxon>Alicyclobacillaceae</taxon>
        <taxon>Sulfoacidibacillus</taxon>
    </lineage>
</organism>
<dbReference type="FunFam" id="3.40.50.720:FF:000047">
    <property type="entry name" value="NADP-dependent L-serine/L-allo-threonine dehydrogenase"/>
    <property type="match status" value="1"/>
</dbReference>